<reference evidence="10 11" key="1">
    <citation type="journal article" date="2014" name="Genome Announc.">
        <title>Genome Sequence and Methylome of Soil Bacterium Gemmatirosa kalamazoonensis KBS708T, a Member of the Rarely Cultivated Gemmatimonadetes Phylum.</title>
        <authorList>
            <person name="Debruyn J.M."/>
            <person name="Radosevich M."/>
            <person name="Wommack K.E."/>
            <person name="Polson S.W."/>
            <person name="Hauser L.J."/>
            <person name="Fawaz M.N."/>
            <person name="Korlach J."/>
            <person name="Tsai Y.C."/>
        </authorList>
    </citation>
    <scope>NUCLEOTIDE SEQUENCE [LARGE SCALE GENOMIC DNA]</scope>
    <source>
        <strain evidence="10 11">KBS708</strain>
    </source>
</reference>
<feature type="transmembrane region" description="Helical" evidence="7">
    <location>
        <begin position="268"/>
        <end position="292"/>
    </location>
</feature>
<proteinExistence type="inferred from homology"/>
<evidence type="ECO:0000256" key="1">
    <source>
        <dbReference type="ARBA" id="ARBA00004651"/>
    </source>
</evidence>
<evidence type="ECO:0000256" key="7">
    <source>
        <dbReference type="SAM" id="Phobius"/>
    </source>
</evidence>
<dbReference type="AlphaFoldDB" id="W0RLD6"/>
<name>W0RLD6_9BACT</name>
<dbReference type="PANTHER" id="PTHR30572:SF4">
    <property type="entry name" value="ABC TRANSPORTER PERMEASE YTRF"/>
    <property type="match status" value="1"/>
</dbReference>
<feature type="domain" description="MacB-like periplasmic core" evidence="9">
    <location>
        <begin position="17"/>
        <end position="241"/>
    </location>
</feature>
<dbReference type="STRING" id="861299.J421_4357"/>
<dbReference type="Proteomes" id="UP000019151">
    <property type="component" value="Chromosome"/>
</dbReference>
<evidence type="ECO:0000256" key="3">
    <source>
        <dbReference type="ARBA" id="ARBA00022692"/>
    </source>
</evidence>
<dbReference type="InParanoid" id="W0RLD6"/>
<dbReference type="GO" id="GO:0005886">
    <property type="term" value="C:plasma membrane"/>
    <property type="evidence" value="ECO:0007669"/>
    <property type="project" value="UniProtKB-SubCell"/>
</dbReference>
<dbReference type="InterPro" id="IPR050250">
    <property type="entry name" value="Macrolide_Exporter_MacB"/>
</dbReference>
<evidence type="ECO:0000256" key="4">
    <source>
        <dbReference type="ARBA" id="ARBA00022989"/>
    </source>
</evidence>
<accession>W0RLD6</accession>
<keyword evidence="4 7" id="KW-1133">Transmembrane helix</keyword>
<feature type="transmembrane region" description="Helical" evidence="7">
    <location>
        <begin position="312"/>
        <end position="334"/>
    </location>
</feature>
<protein>
    <recommendedName>
        <fullName evidence="12">MacB-like periplasmic core domain protein</fullName>
    </recommendedName>
</protein>
<dbReference type="RefSeq" id="WP_025413327.1">
    <property type="nucleotide sequence ID" value="NZ_CP007128.1"/>
</dbReference>
<evidence type="ECO:0000313" key="10">
    <source>
        <dbReference type="EMBL" id="AHG91894.1"/>
    </source>
</evidence>
<dbReference type="KEGG" id="gba:J421_4357"/>
<dbReference type="InterPro" id="IPR025857">
    <property type="entry name" value="MacB_PCD"/>
</dbReference>
<comment type="subcellular location">
    <subcellularLocation>
        <location evidence="1">Cell membrane</location>
        <topology evidence="1">Multi-pass membrane protein</topology>
    </subcellularLocation>
</comment>
<keyword evidence="5 7" id="KW-0472">Membrane</keyword>
<evidence type="ECO:0000313" key="11">
    <source>
        <dbReference type="Proteomes" id="UP000019151"/>
    </source>
</evidence>
<evidence type="ECO:0000256" key="6">
    <source>
        <dbReference type="ARBA" id="ARBA00038076"/>
    </source>
</evidence>
<comment type="similarity">
    <text evidence="6">Belongs to the ABC-4 integral membrane protein family.</text>
</comment>
<feature type="transmembrane region" description="Helical" evidence="7">
    <location>
        <begin position="341"/>
        <end position="361"/>
    </location>
</feature>
<feature type="transmembrane region" description="Helical" evidence="7">
    <location>
        <begin position="367"/>
        <end position="386"/>
    </location>
</feature>
<dbReference type="InterPro" id="IPR003838">
    <property type="entry name" value="ABC3_permease_C"/>
</dbReference>
<evidence type="ECO:0000259" key="8">
    <source>
        <dbReference type="Pfam" id="PF02687"/>
    </source>
</evidence>
<evidence type="ECO:0000256" key="5">
    <source>
        <dbReference type="ARBA" id="ARBA00023136"/>
    </source>
</evidence>
<dbReference type="PANTHER" id="PTHR30572">
    <property type="entry name" value="MEMBRANE COMPONENT OF TRANSPORTER-RELATED"/>
    <property type="match status" value="1"/>
</dbReference>
<dbReference type="OrthoDB" id="9808461at2"/>
<evidence type="ECO:0000259" key="9">
    <source>
        <dbReference type="Pfam" id="PF12704"/>
    </source>
</evidence>
<keyword evidence="3 7" id="KW-0812">Transmembrane</keyword>
<evidence type="ECO:0008006" key="12">
    <source>
        <dbReference type="Google" id="ProtNLM"/>
    </source>
</evidence>
<dbReference type="Pfam" id="PF12704">
    <property type="entry name" value="MacB_PCD"/>
    <property type="match status" value="1"/>
</dbReference>
<gene>
    <name evidence="10" type="ORF">J421_4357</name>
</gene>
<keyword evidence="11" id="KW-1185">Reference proteome</keyword>
<dbReference type="eggNOG" id="COG0577">
    <property type="taxonomic scope" value="Bacteria"/>
</dbReference>
<sequence length="403" mass="42538">MTWTLAWATLVRHRARTILAVLGVAVSAALLLDMVMLATGMTESFRGLLLTSGFQLRITPKGTLPFDTEATIDRASEVLATLRADPRIERVSAVAGAPLHVLATGDRRGPDGAPLLTAFALGDDPAVQGDYELLRGADITAPDRLAASEAFLEAARARVGDTLDVAARFDPQLRTYGGRRRLVVSGVARFYFASAAAPLVAVPIGELQAMRGDEGADRVSAFMARVRDDRLVDAVKRDVERRVPRVSVVTTASATAAVERRLSYFRQLALILGAISLAIGFLLVTTLVTVSVNERVGEIAVLRAIGVSRGHVVGQIVAEGLALSVAGAVLGLVLGIATARWLNVILADFPGLPAAFEFFVFRADAAWRSLALLVAAGVGAGAYPAWRAGSLPIATTLREEAVG</sequence>
<organism evidence="10 11">
    <name type="scientific">Gemmatirosa kalamazoonensis</name>
    <dbReference type="NCBI Taxonomy" id="861299"/>
    <lineage>
        <taxon>Bacteria</taxon>
        <taxon>Pseudomonadati</taxon>
        <taxon>Gemmatimonadota</taxon>
        <taxon>Gemmatimonadia</taxon>
        <taxon>Gemmatimonadales</taxon>
        <taxon>Gemmatimonadaceae</taxon>
        <taxon>Gemmatirosa</taxon>
    </lineage>
</organism>
<dbReference type="EMBL" id="CP007128">
    <property type="protein sequence ID" value="AHG91894.1"/>
    <property type="molecule type" value="Genomic_DNA"/>
</dbReference>
<keyword evidence="2" id="KW-1003">Cell membrane</keyword>
<feature type="transmembrane region" description="Helical" evidence="7">
    <location>
        <begin position="17"/>
        <end position="38"/>
    </location>
</feature>
<evidence type="ECO:0000256" key="2">
    <source>
        <dbReference type="ARBA" id="ARBA00022475"/>
    </source>
</evidence>
<dbReference type="GO" id="GO:0022857">
    <property type="term" value="F:transmembrane transporter activity"/>
    <property type="evidence" value="ECO:0007669"/>
    <property type="project" value="TreeGrafter"/>
</dbReference>
<dbReference type="Pfam" id="PF02687">
    <property type="entry name" value="FtsX"/>
    <property type="match status" value="1"/>
</dbReference>
<feature type="domain" description="ABC3 transporter permease C-terminal" evidence="8">
    <location>
        <begin position="271"/>
        <end position="392"/>
    </location>
</feature>
<dbReference type="HOGENOM" id="CLU_682880_0_0_0"/>